<evidence type="ECO:0000256" key="7">
    <source>
        <dbReference type="RuleBase" id="RU004504"/>
    </source>
</evidence>
<dbReference type="PANTHER" id="PTHR11601">
    <property type="entry name" value="CYSTEINE DESULFURYLASE FAMILY MEMBER"/>
    <property type="match status" value="1"/>
</dbReference>
<evidence type="ECO:0000256" key="2">
    <source>
        <dbReference type="ARBA" id="ARBA00006490"/>
    </source>
</evidence>
<dbReference type="SUPFAM" id="SSF53383">
    <property type="entry name" value="PLP-dependent transferases"/>
    <property type="match status" value="1"/>
</dbReference>
<comment type="cofactor">
    <cofactor evidence="1 7">
        <name>pyridoxal 5'-phosphate</name>
        <dbReference type="ChEBI" id="CHEBI:597326"/>
    </cofactor>
</comment>
<evidence type="ECO:0000256" key="4">
    <source>
        <dbReference type="ARBA" id="ARBA00022898"/>
    </source>
</evidence>
<comment type="similarity">
    <text evidence="2">Belongs to the class-V pyridoxal-phosphate-dependent aminotransferase family. NifS/IscS subfamily.</text>
</comment>
<dbReference type="PIRSF" id="PIRSF005572">
    <property type="entry name" value="NifS"/>
    <property type="match status" value="1"/>
</dbReference>
<feature type="domain" description="Aminotransferase class V" evidence="8">
    <location>
        <begin position="5"/>
        <end position="369"/>
    </location>
</feature>
<gene>
    <name evidence="9" type="ORF">JJB07_16270</name>
</gene>
<dbReference type="Gene3D" id="3.90.1150.10">
    <property type="entry name" value="Aspartate Aminotransferase, domain 1"/>
    <property type="match status" value="1"/>
</dbReference>
<comment type="caution">
    <text evidence="9">The sequence shown here is derived from an EMBL/GenBank/DDBJ whole genome shotgun (WGS) entry which is preliminary data.</text>
</comment>
<dbReference type="Pfam" id="PF00266">
    <property type="entry name" value="Aminotran_5"/>
    <property type="match status" value="1"/>
</dbReference>
<evidence type="ECO:0000256" key="6">
    <source>
        <dbReference type="ARBA" id="ARBA00023014"/>
    </source>
</evidence>
<evidence type="ECO:0000256" key="5">
    <source>
        <dbReference type="ARBA" id="ARBA00023004"/>
    </source>
</evidence>
<evidence type="ECO:0000313" key="10">
    <source>
        <dbReference type="Proteomes" id="UP000602284"/>
    </source>
</evidence>
<organism evidence="9 10">
    <name type="scientific">Tumebacillus amylolyticus</name>
    <dbReference type="NCBI Taxonomy" id="2801339"/>
    <lineage>
        <taxon>Bacteria</taxon>
        <taxon>Bacillati</taxon>
        <taxon>Bacillota</taxon>
        <taxon>Bacilli</taxon>
        <taxon>Bacillales</taxon>
        <taxon>Alicyclobacillaceae</taxon>
        <taxon>Tumebacillus</taxon>
    </lineage>
</organism>
<dbReference type="Gene3D" id="3.40.640.10">
    <property type="entry name" value="Type I PLP-dependent aspartate aminotransferase-like (Major domain)"/>
    <property type="match status" value="1"/>
</dbReference>
<sequence>MKPDIYLDNSATTQPYSDVIEAMVEMLQTHYGNPSSLHRKGLQAEKEIDKARERIAKALGGVKKTELLFTSGGTEANNLALFGAAQKYQTRGKHIITTQVEHACVFEAAEELQNRGYDVTFLPVDENGVVRVEDVKRAWRDDTILVSVMYVNNETGAIQPIEKIGAFLKDKRKTLFHVDAVQAFGKFPLKIKESGIDLLTISSHKIHGPKGVGALYIRDGVHLAPLFYGGGQERNIRSGTENVPGIVGFGAAAQRSALEMKEASVKMAGLRDKLISGLQGSIERIRINTPTTPGLAAPHIVNASFPGVRGEVLVHALETEGVYVSTGSACSSKDKIYSRVLKVTGLPEPELEGAIRFSLSAATTEQEIETAISLVQRTVADLRLLSRR</sequence>
<evidence type="ECO:0000259" key="8">
    <source>
        <dbReference type="Pfam" id="PF00266"/>
    </source>
</evidence>
<evidence type="ECO:0000256" key="3">
    <source>
        <dbReference type="ARBA" id="ARBA00022723"/>
    </source>
</evidence>
<evidence type="ECO:0000313" key="9">
    <source>
        <dbReference type="EMBL" id="MBL0388174.1"/>
    </source>
</evidence>
<keyword evidence="4" id="KW-0663">Pyridoxal phosphate</keyword>
<dbReference type="Proteomes" id="UP000602284">
    <property type="component" value="Unassembled WGS sequence"/>
</dbReference>
<keyword evidence="3" id="KW-0479">Metal-binding</keyword>
<keyword evidence="10" id="KW-1185">Reference proteome</keyword>
<dbReference type="InterPro" id="IPR000192">
    <property type="entry name" value="Aminotrans_V_dom"/>
</dbReference>
<dbReference type="InterPro" id="IPR015422">
    <property type="entry name" value="PyrdxlP-dep_Trfase_small"/>
</dbReference>
<dbReference type="PROSITE" id="PS00595">
    <property type="entry name" value="AA_TRANSFER_CLASS_5"/>
    <property type="match status" value="1"/>
</dbReference>
<reference evidence="9 10" key="1">
    <citation type="submission" date="2021-01" db="EMBL/GenBank/DDBJ databases">
        <title>Tumebacillus sp. strain ITR2 16S ribosomal RNA gene Genome sequencing and assembly.</title>
        <authorList>
            <person name="Kang M."/>
        </authorList>
    </citation>
    <scope>NUCLEOTIDE SEQUENCE [LARGE SCALE GENOMIC DNA]</scope>
    <source>
        <strain evidence="9 10">ITR2</strain>
    </source>
</reference>
<dbReference type="RefSeq" id="WP_201636892.1">
    <property type="nucleotide sequence ID" value="NZ_JAEQNB010000005.1"/>
</dbReference>
<name>A0ABS1JDV6_9BACL</name>
<protein>
    <submittedName>
        <fullName evidence="9">Cysteine desulfurase</fullName>
    </submittedName>
</protein>
<keyword evidence="5" id="KW-0408">Iron</keyword>
<evidence type="ECO:0000256" key="1">
    <source>
        <dbReference type="ARBA" id="ARBA00001933"/>
    </source>
</evidence>
<keyword evidence="6" id="KW-0411">Iron-sulfur</keyword>
<accession>A0ABS1JDV6</accession>
<dbReference type="Gene3D" id="1.10.260.50">
    <property type="match status" value="1"/>
</dbReference>
<dbReference type="EMBL" id="JAEQNB010000005">
    <property type="protein sequence ID" value="MBL0388174.1"/>
    <property type="molecule type" value="Genomic_DNA"/>
</dbReference>
<dbReference type="InterPro" id="IPR015421">
    <property type="entry name" value="PyrdxlP-dep_Trfase_major"/>
</dbReference>
<dbReference type="NCBIfam" id="NF002806">
    <property type="entry name" value="PRK02948.1"/>
    <property type="match status" value="1"/>
</dbReference>
<dbReference type="PANTHER" id="PTHR11601:SF50">
    <property type="entry name" value="CYSTEINE DESULFURASE ISCS 2-RELATED"/>
    <property type="match status" value="1"/>
</dbReference>
<dbReference type="InterPro" id="IPR016454">
    <property type="entry name" value="Cysteine_dSase"/>
</dbReference>
<proteinExistence type="inferred from homology"/>
<dbReference type="InterPro" id="IPR020578">
    <property type="entry name" value="Aminotrans_V_PyrdxlP_BS"/>
</dbReference>
<dbReference type="InterPro" id="IPR015424">
    <property type="entry name" value="PyrdxlP-dep_Trfase"/>
</dbReference>